<protein>
    <submittedName>
        <fullName evidence="1">Uncharacterized protein</fullName>
    </submittedName>
</protein>
<reference evidence="1" key="1">
    <citation type="submission" date="2023-07" db="EMBL/GenBank/DDBJ databases">
        <title>draft genome sequence of fig (Ficus carica).</title>
        <authorList>
            <person name="Takahashi T."/>
            <person name="Nishimura K."/>
        </authorList>
    </citation>
    <scope>NUCLEOTIDE SEQUENCE</scope>
</reference>
<dbReference type="EMBL" id="BTGU01000002">
    <property type="protein sequence ID" value="GMN29008.1"/>
    <property type="molecule type" value="Genomic_DNA"/>
</dbReference>
<evidence type="ECO:0000313" key="2">
    <source>
        <dbReference type="Proteomes" id="UP001187192"/>
    </source>
</evidence>
<dbReference type="AlphaFoldDB" id="A0AA87ZM07"/>
<sequence>MLAEPQSLTGFIVAPRRVTGIVCVTSGKQDYRDRGPQCRQLGRQRQPVNVAVRIAAPSLSMANSFRCWSLSGMHDGTISHATVSPPSDDDDRSVVNFWCLW</sequence>
<accession>A0AA87ZM07</accession>
<keyword evidence="2" id="KW-1185">Reference proteome</keyword>
<evidence type="ECO:0000313" key="1">
    <source>
        <dbReference type="EMBL" id="GMN29008.1"/>
    </source>
</evidence>
<proteinExistence type="predicted"/>
<name>A0AA87ZM07_FICCA</name>
<organism evidence="1 2">
    <name type="scientific">Ficus carica</name>
    <name type="common">Common fig</name>
    <dbReference type="NCBI Taxonomy" id="3494"/>
    <lineage>
        <taxon>Eukaryota</taxon>
        <taxon>Viridiplantae</taxon>
        <taxon>Streptophyta</taxon>
        <taxon>Embryophyta</taxon>
        <taxon>Tracheophyta</taxon>
        <taxon>Spermatophyta</taxon>
        <taxon>Magnoliopsida</taxon>
        <taxon>eudicotyledons</taxon>
        <taxon>Gunneridae</taxon>
        <taxon>Pentapetalae</taxon>
        <taxon>rosids</taxon>
        <taxon>fabids</taxon>
        <taxon>Rosales</taxon>
        <taxon>Moraceae</taxon>
        <taxon>Ficeae</taxon>
        <taxon>Ficus</taxon>
    </lineage>
</organism>
<dbReference type="Gramene" id="FCD_00031689-RA">
    <property type="protein sequence ID" value="FCD_00031689-RA:cds"/>
    <property type="gene ID" value="FCD_00031689"/>
</dbReference>
<comment type="caution">
    <text evidence="1">The sequence shown here is derived from an EMBL/GenBank/DDBJ whole genome shotgun (WGS) entry which is preliminary data.</text>
</comment>
<dbReference type="Proteomes" id="UP001187192">
    <property type="component" value="Unassembled WGS sequence"/>
</dbReference>
<gene>
    <name evidence="1" type="ORF">TIFTF001_002256</name>
</gene>